<keyword evidence="1" id="KW-1133">Transmembrane helix</keyword>
<dbReference type="PANTHER" id="PTHR43592">
    <property type="entry name" value="CAAX AMINO TERMINAL PROTEASE"/>
    <property type="match status" value="1"/>
</dbReference>
<dbReference type="KEGG" id="rub:GBA63_08570"/>
<accession>A0A6G8Q894</accession>
<dbReference type="EMBL" id="CP045119">
    <property type="protein sequence ID" value="QIN82691.1"/>
    <property type="molecule type" value="Genomic_DNA"/>
</dbReference>
<keyword evidence="1" id="KW-0472">Membrane</keyword>
<dbReference type="AlphaFoldDB" id="A0A6G8Q894"/>
<reference evidence="3 4" key="1">
    <citation type="submission" date="2019-10" db="EMBL/GenBank/DDBJ databases">
        <title>Rubrobacter sp nov SCSIO 52090 isolated from a deep-sea sediment in the South China Sea.</title>
        <authorList>
            <person name="Chen R.W."/>
        </authorList>
    </citation>
    <scope>NUCLEOTIDE SEQUENCE [LARGE SCALE GENOMIC DNA]</scope>
    <source>
        <strain evidence="3 4">SCSIO 52909</strain>
    </source>
</reference>
<gene>
    <name evidence="3" type="ORF">GBA63_08570</name>
</gene>
<keyword evidence="3" id="KW-0645">Protease</keyword>
<evidence type="ECO:0000256" key="1">
    <source>
        <dbReference type="SAM" id="Phobius"/>
    </source>
</evidence>
<organism evidence="3 4">
    <name type="scientific">Rubrobacter tropicus</name>
    <dbReference type="NCBI Taxonomy" id="2653851"/>
    <lineage>
        <taxon>Bacteria</taxon>
        <taxon>Bacillati</taxon>
        <taxon>Actinomycetota</taxon>
        <taxon>Rubrobacteria</taxon>
        <taxon>Rubrobacterales</taxon>
        <taxon>Rubrobacteraceae</taxon>
        <taxon>Rubrobacter</taxon>
    </lineage>
</organism>
<keyword evidence="3" id="KW-0378">Hydrolase</keyword>
<dbReference type="GO" id="GO:0008237">
    <property type="term" value="F:metallopeptidase activity"/>
    <property type="evidence" value="ECO:0007669"/>
    <property type="project" value="UniProtKB-KW"/>
</dbReference>
<keyword evidence="4" id="KW-1185">Reference proteome</keyword>
<evidence type="ECO:0000313" key="4">
    <source>
        <dbReference type="Proteomes" id="UP000501452"/>
    </source>
</evidence>
<dbReference type="Proteomes" id="UP000501452">
    <property type="component" value="Chromosome"/>
</dbReference>
<feature type="domain" description="CAAX prenyl protease 2/Lysostaphin resistance protein A-like" evidence="2">
    <location>
        <begin position="132"/>
        <end position="211"/>
    </location>
</feature>
<proteinExistence type="predicted"/>
<name>A0A6G8Q894_9ACTN</name>
<feature type="transmembrane region" description="Helical" evidence="1">
    <location>
        <begin position="87"/>
        <end position="106"/>
    </location>
</feature>
<sequence length="228" mass="24071">MSTRRSSPTPGLLLVSKRPDDFGFRYNTVLWSLVQHASFSPAGSRAVGPRFVSFAAVFYGLLTVAGAVWCGLRGIELPVFGPNPATGLAFGAATAAGTVSLSLLAYRLVPITRKLADELAPSLVDRADRTGLVLVALFSGIGEEVFFRGAVQQEFGLLIASLAFGLAHVGPDRRYLLWTAWAVLAGVVFGLLFGATGGLLAPVAAHVLHNAATLLIWKRSRPNLPTGT</sequence>
<dbReference type="GO" id="GO:0004175">
    <property type="term" value="F:endopeptidase activity"/>
    <property type="evidence" value="ECO:0007669"/>
    <property type="project" value="UniProtKB-ARBA"/>
</dbReference>
<keyword evidence="3" id="KW-0482">Metalloprotease</keyword>
<dbReference type="GO" id="GO:0006508">
    <property type="term" value="P:proteolysis"/>
    <property type="evidence" value="ECO:0007669"/>
    <property type="project" value="UniProtKB-KW"/>
</dbReference>
<feature type="transmembrane region" description="Helical" evidence="1">
    <location>
        <begin position="51"/>
        <end position="75"/>
    </location>
</feature>
<dbReference type="GO" id="GO:0080120">
    <property type="term" value="P:CAAX-box protein maturation"/>
    <property type="evidence" value="ECO:0007669"/>
    <property type="project" value="UniProtKB-ARBA"/>
</dbReference>
<protein>
    <submittedName>
        <fullName evidence="3">CPBP family intramembrane metalloprotease</fullName>
    </submittedName>
</protein>
<dbReference type="PANTHER" id="PTHR43592:SF15">
    <property type="entry name" value="CAAX AMINO TERMINAL PROTEASE FAMILY PROTEIN"/>
    <property type="match status" value="1"/>
</dbReference>
<dbReference type="InterPro" id="IPR003675">
    <property type="entry name" value="Rce1/LyrA-like_dom"/>
</dbReference>
<evidence type="ECO:0000313" key="3">
    <source>
        <dbReference type="EMBL" id="QIN82691.1"/>
    </source>
</evidence>
<keyword evidence="1" id="KW-0812">Transmembrane</keyword>
<dbReference type="Pfam" id="PF02517">
    <property type="entry name" value="Rce1-like"/>
    <property type="match status" value="1"/>
</dbReference>
<evidence type="ECO:0000259" key="2">
    <source>
        <dbReference type="Pfam" id="PF02517"/>
    </source>
</evidence>